<feature type="chain" id="PRO_5043989889" evidence="2">
    <location>
        <begin position="23"/>
        <end position="225"/>
    </location>
</feature>
<gene>
    <name evidence="3" type="ORF">NQ318_007882</name>
</gene>
<reference evidence="3" key="1">
    <citation type="journal article" date="2023" name="Insect Mol. Biol.">
        <title>Genome sequencing provides insights into the evolution of gene families encoding plant cell wall-degrading enzymes in longhorned beetles.</title>
        <authorList>
            <person name="Shin N.R."/>
            <person name="Okamura Y."/>
            <person name="Kirsch R."/>
            <person name="Pauchet Y."/>
        </authorList>
    </citation>
    <scope>NUCLEOTIDE SEQUENCE</scope>
    <source>
        <strain evidence="3">AMC_N1</strain>
    </source>
</reference>
<evidence type="ECO:0000313" key="4">
    <source>
        <dbReference type="Proteomes" id="UP001162162"/>
    </source>
</evidence>
<name>A0AAV8XFL4_9CUCU</name>
<dbReference type="AlphaFoldDB" id="A0AAV8XFL4"/>
<evidence type="ECO:0000256" key="1">
    <source>
        <dbReference type="SAM" id="MobiDB-lite"/>
    </source>
</evidence>
<dbReference type="Proteomes" id="UP001162162">
    <property type="component" value="Unassembled WGS sequence"/>
</dbReference>
<dbReference type="EMBL" id="JAPWTK010000655">
    <property type="protein sequence ID" value="KAJ8937423.1"/>
    <property type="molecule type" value="Genomic_DNA"/>
</dbReference>
<evidence type="ECO:0000256" key="2">
    <source>
        <dbReference type="SAM" id="SignalP"/>
    </source>
</evidence>
<feature type="signal peptide" evidence="2">
    <location>
        <begin position="1"/>
        <end position="22"/>
    </location>
</feature>
<protein>
    <submittedName>
        <fullName evidence="3">Uncharacterized protein</fullName>
    </submittedName>
</protein>
<accession>A0AAV8XFL4</accession>
<sequence>MAFHHVALFFTIIFLWHLLASAQLSLASQRSYLSPEKSRNLLLRQPLRSTRKISQRAFQDMDLFTARGYGKRSDCAGRLCGKRMPEFSGARLYGKRNIDITQLKWWGKDAKRTSKFEIFYKNYLKIVHLFQFSYTTKQPRRKLPTPPDLPTLPAPPASALPYPTEHYSRRHQRTLVGYYWRVLYDIENHFTNLFIDCTELKTKMRNMDYPSRDELRRGDEIMLSD</sequence>
<keyword evidence="2" id="KW-0732">Signal</keyword>
<keyword evidence="4" id="KW-1185">Reference proteome</keyword>
<feature type="compositionally biased region" description="Pro residues" evidence="1">
    <location>
        <begin position="144"/>
        <end position="158"/>
    </location>
</feature>
<feature type="region of interest" description="Disordered" evidence="1">
    <location>
        <begin position="139"/>
        <end position="163"/>
    </location>
</feature>
<evidence type="ECO:0000313" key="3">
    <source>
        <dbReference type="EMBL" id="KAJ8937423.1"/>
    </source>
</evidence>
<organism evidence="3 4">
    <name type="scientific">Aromia moschata</name>
    <dbReference type="NCBI Taxonomy" id="1265417"/>
    <lineage>
        <taxon>Eukaryota</taxon>
        <taxon>Metazoa</taxon>
        <taxon>Ecdysozoa</taxon>
        <taxon>Arthropoda</taxon>
        <taxon>Hexapoda</taxon>
        <taxon>Insecta</taxon>
        <taxon>Pterygota</taxon>
        <taxon>Neoptera</taxon>
        <taxon>Endopterygota</taxon>
        <taxon>Coleoptera</taxon>
        <taxon>Polyphaga</taxon>
        <taxon>Cucujiformia</taxon>
        <taxon>Chrysomeloidea</taxon>
        <taxon>Cerambycidae</taxon>
        <taxon>Cerambycinae</taxon>
        <taxon>Callichromatini</taxon>
        <taxon>Aromia</taxon>
    </lineage>
</organism>
<comment type="caution">
    <text evidence="3">The sequence shown here is derived from an EMBL/GenBank/DDBJ whole genome shotgun (WGS) entry which is preliminary data.</text>
</comment>
<proteinExistence type="predicted"/>